<keyword evidence="5" id="KW-1185">Reference proteome</keyword>
<dbReference type="PANTHER" id="PTHR46558">
    <property type="entry name" value="TRACRIPTIONAL REGULATORY PROTEIN-RELATED-RELATED"/>
    <property type="match status" value="1"/>
</dbReference>
<protein>
    <submittedName>
        <fullName evidence="4">Helix-turn-helix domain-containing protein</fullName>
    </submittedName>
</protein>
<dbReference type="CDD" id="cd00093">
    <property type="entry name" value="HTH_XRE"/>
    <property type="match status" value="1"/>
</dbReference>
<keyword evidence="2" id="KW-0472">Membrane</keyword>
<evidence type="ECO:0000256" key="1">
    <source>
        <dbReference type="ARBA" id="ARBA00023125"/>
    </source>
</evidence>
<sequence>MRFGERLKQARLNKQLTQKAVAEQLHVSRQTISSWENENSYPDIDSLLRLSDFYDLSLDVLLREDVGMTEYLRRQDVRKQIRPVRMMLVVMMVAFIILTLVNLFKPQLKLMNPVVSFVFLFGIFGLDGLNKFDRHLGLNERPLFRERHPWFNQYAIWLFALIGILGLIGEIINFRPLITGVMCGIGLAGSCLWLIARVEKIAQ</sequence>
<feature type="transmembrane region" description="Helical" evidence="2">
    <location>
        <begin position="84"/>
        <end position="104"/>
    </location>
</feature>
<feature type="transmembrane region" description="Helical" evidence="2">
    <location>
        <begin position="174"/>
        <end position="196"/>
    </location>
</feature>
<dbReference type="InterPro" id="IPR001387">
    <property type="entry name" value="Cro/C1-type_HTH"/>
</dbReference>
<dbReference type="SMART" id="SM00530">
    <property type="entry name" value="HTH_XRE"/>
    <property type="match status" value="1"/>
</dbReference>
<name>A0ABW1UF21_9LACO</name>
<evidence type="ECO:0000256" key="2">
    <source>
        <dbReference type="SAM" id="Phobius"/>
    </source>
</evidence>
<dbReference type="Pfam" id="PF01381">
    <property type="entry name" value="HTH_3"/>
    <property type="match status" value="1"/>
</dbReference>
<dbReference type="InterPro" id="IPR010982">
    <property type="entry name" value="Lambda_DNA-bd_dom_sf"/>
</dbReference>
<proteinExistence type="predicted"/>
<accession>A0ABW1UF21</accession>
<keyword evidence="1" id="KW-0238">DNA-binding</keyword>
<feature type="transmembrane region" description="Helical" evidence="2">
    <location>
        <begin position="110"/>
        <end position="129"/>
    </location>
</feature>
<dbReference type="PROSITE" id="PS50943">
    <property type="entry name" value="HTH_CROC1"/>
    <property type="match status" value="1"/>
</dbReference>
<comment type="caution">
    <text evidence="4">The sequence shown here is derived from an EMBL/GenBank/DDBJ whole genome shotgun (WGS) entry which is preliminary data.</text>
</comment>
<evidence type="ECO:0000259" key="3">
    <source>
        <dbReference type="PROSITE" id="PS50943"/>
    </source>
</evidence>
<organism evidence="4 5">
    <name type="scientific">Lactiplantibacillus daoliensis</name>
    <dbReference type="NCBI Taxonomy" id="2559916"/>
    <lineage>
        <taxon>Bacteria</taxon>
        <taxon>Bacillati</taxon>
        <taxon>Bacillota</taxon>
        <taxon>Bacilli</taxon>
        <taxon>Lactobacillales</taxon>
        <taxon>Lactobacillaceae</taxon>
        <taxon>Lactiplantibacillus</taxon>
    </lineage>
</organism>
<evidence type="ECO:0000313" key="4">
    <source>
        <dbReference type="EMBL" id="MFC6294708.1"/>
    </source>
</evidence>
<evidence type="ECO:0000313" key="5">
    <source>
        <dbReference type="Proteomes" id="UP001596227"/>
    </source>
</evidence>
<feature type="domain" description="HTH cro/C1-type" evidence="3">
    <location>
        <begin position="7"/>
        <end position="61"/>
    </location>
</feature>
<gene>
    <name evidence="4" type="ORF">ACFQH1_05790</name>
</gene>
<dbReference type="EMBL" id="JBHSSB010000015">
    <property type="protein sequence ID" value="MFC6294708.1"/>
    <property type="molecule type" value="Genomic_DNA"/>
</dbReference>
<dbReference type="Proteomes" id="UP001596227">
    <property type="component" value="Unassembled WGS sequence"/>
</dbReference>
<feature type="transmembrane region" description="Helical" evidence="2">
    <location>
        <begin position="150"/>
        <end position="168"/>
    </location>
</feature>
<keyword evidence="2" id="KW-0812">Transmembrane</keyword>
<dbReference type="PANTHER" id="PTHR46558:SF13">
    <property type="entry name" value="HTH-TYPE TRANSCRIPTIONAL REGULATOR IMMR"/>
    <property type="match status" value="1"/>
</dbReference>
<reference evidence="5" key="1">
    <citation type="journal article" date="2019" name="Int. J. Syst. Evol. Microbiol.">
        <title>The Global Catalogue of Microorganisms (GCM) 10K type strain sequencing project: providing services to taxonomists for standard genome sequencing and annotation.</title>
        <authorList>
            <consortium name="The Broad Institute Genomics Platform"/>
            <consortium name="The Broad Institute Genome Sequencing Center for Infectious Disease"/>
            <person name="Wu L."/>
            <person name="Ma J."/>
        </authorList>
    </citation>
    <scope>NUCLEOTIDE SEQUENCE [LARGE SCALE GENOMIC DNA]</scope>
    <source>
        <strain evidence="5">CCM 8934</strain>
    </source>
</reference>
<dbReference type="RefSeq" id="WP_137606454.1">
    <property type="nucleotide sequence ID" value="NZ_BJDH01000002.1"/>
</dbReference>
<dbReference type="SUPFAM" id="SSF47413">
    <property type="entry name" value="lambda repressor-like DNA-binding domains"/>
    <property type="match status" value="1"/>
</dbReference>
<keyword evidence="2" id="KW-1133">Transmembrane helix</keyword>
<dbReference type="Gene3D" id="1.10.260.40">
    <property type="entry name" value="lambda repressor-like DNA-binding domains"/>
    <property type="match status" value="1"/>
</dbReference>